<gene>
    <name evidence="2" type="ORF">FA13DRAFT_1730978</name>
</gene>
<proteinExistence type="predicted"/>
<keyword evidence="1" id="KW-1133">Transmembrane helix</keyword>
<evidence type="ECO:0000313" key="3">
    <source>
        <dbReference type="Proteomes" id="UP000298030"/>
    </source>
</evidence>
<reference evidence="2 3" key="1">
    <citation type="journal article" date="2019" name="Nat. Ecol. Evol.">
        <title>Megaphylogeny resolves global patterns of mushroom evolution.</title>
        <authorList>
            <person name="Varga T."/>
            <person name="Krizsan K."/>
            <person name="Foldi C."/>
            <person name="Dima B."/>
            <person name="Sanchez-Garcia M."/>
            <person name="Sanchez-Ramirez S."/>
            <person name="Szollosi G.J."/>
            <person name="Szarkandi J.G."/>
            <person name="Papp V."/>
            <person name="Albert L."/>
            <person name="Andreopoulos W."/>
            <person name="Angelini C."/>
            <person name="Antonin V."/>
            <person name="Barry K.W."/>
            <person name="Bougher N.L."/>
            <person name="Buchanan P."/>
            <person name="Buyck B."/>
            <person name="Bense V."/>
            <person name="Catcheside P."/>
            <person name="Chovatia M."/>
            <person name="Cooper J."/>
            <person name="Damon W."/>
            <person name="Desjardin D."/>
            <person name="Finy P."/>
            <person name="Geml J."/>
            <person name="Haridas S."/>
            <person name="Hughes K."/>
            <person name="Justo A."/>
            <person name="Karasinski D."/>
            <person name="Kautmanova I."/>
            <person name="Kiss B."/>
            <person name="Kocsube S."/>
            <person name="Kotiranta H."/>
            <person name="LaButti K.M."/>
            <person name="Lechner B.E."/>
            <person name="Liimatainen K."/>
            <person name="Lipzen A."/>
            <person name="Lukacs Z."/>
            <person name="Mihaltcheva S."/>
            <person name="Morgado L.N."/>
            <person name="Niskanen T."/>
            <person name="Noordeloos M.E."/>
            <person name="Ohm R.A."/>
            <person name="Ortiz-Santana B."/>
            <person name="Ovrebo C."/>
            <person name="Racz N."/>
            <person name="Riley R."/>
            <person name="Savchenko A."/>
            <person name="Shiryaev A."/>
            <person name="Soop K."/>
            <person name="Spirin V."/>
            <person name="Szebenyi C."/>
            <person name="Tomsovsky M."/>
            <person name="Tulloss R.E."/>
            <person name="Uehling J."/>
            <person name="Grigoriev I.V."/>
            <person name="Vagvolgyi C."/>
            <person name="Papp T."/>
            <person name="Martin F.M."/>
            <person name="Miettinen O."/>
            <person name="Hibbett D.S."/>
            <person name="Nagy L.G."/>
        </authorList>
    </citation>
    <scope>NUCLEOTIDE SEQUENCE [LARGE SCALE GENOMIC DNA]</scope>
    <source>
        <strain evidence="2 3">FP101781</strain>
    </source>
</reference>
<evidence type="ECO:0000256" key="1">
    <source>
        <dbReference type="SAM" id="Phobius"/>
    </source>
</evidence>
<accession>A0A4Y7TGB9</accession>
<keyword evidence="3" id="KW-1185">Reference proteome</keyword>
<evidence type="ECO:0000313" key="2">
    <source>
        <dbReference type="EMBL" id="TEB33220.1"/>
    </source>
</evidence>
<dbReference type="Proteomes" id="UP000298030">
    <property type="component" value="Unassembled WGS sequence"/>
</dbReference>
<dbReference type="AlphaFoldDB" id="A0A4Y7TGB9"/>
<keyword evidence="1" id="KW-0472">Membrane</keyword>
<sequence>MIPASVTKSLESFVPRWCRAAASRTITCILVRTPSCMEHGVLDVVPSWNQFHWHDLVPVPSFAALEVGRHPSMLAYGYALSPLLSPLTFISAYLFSSHALLTLLLPPYRPYYQRLCERWCRPTRPPAI</sequence>
<feature type="transmembrane region" description="Helical" evidence="1">
    <location>
        <begin position="83"/>
        <end position="105"/>
    </location>
</feature>
<comment type="caution">
    <text evidence="2">The sequence shown here is derived from an EMBL/GenBank/DDBJ whole genome shotgun (WGS) entry which is preliminary data.</text>
</comment>
<protein>
    <submittedName>
        <fullName evidence="2">Uncharacterized protein</fullName>
    </submittedName>
</protein>
<keyword evidence="1" id="KW-0812">Transmembrane</keyword>
<dbReference type="EMBL" id="QPFP01000013">
    <property type="protein sequence ID" value="TEB33220.1"/>
    <property type="molecule type" value="Genomic_DNA"/>
</dbReference>
<organism evidence="2 3">
    <name type="scientific">Coprinellus micaceus</name>
    <name type="common">Glistening ink-cap mushroom</name>
    <name type="synonym">Coprinus micaceus</name>
    <dbReference type="NCBI Taxonomy" id="71717"/>
    <lineage>
        <taxon>Eukaryota</taxon>
        <taxon>Fungi</taxon>
        <taxon>Dikarya</taxon>
        <taxon>Basidiomycota</taxon>
        <taxon>Agaricomycotina</taxon>
        <taxon>Agaricomycetes</taxon>
        <taxon>Agaricomycetidae</taxon>
        <taxon>Agaricales</taxon>
        <taxon>Agaricineae</taxon>
        <taxon>Psathyrellaceae</taxon>
        <taxon>Coprinellus</taxon>
    </lineage>
</organism>
<name>A0A4Y7TGB9_COPMI</name>